<dbReference type="Proteomes" id="UP000006057">
    <property type="component" value="Chromosome"/>
</dbReference>
<keyword evidence="1 5" id="KW-0238">DNA-binding</keyword>
<dbReference type="HOGENOM" id="CLU_000445_90_10_11"/>
<dbReference type="Pfam" id="PF00196">
    <property type="entry name" value="GerE"/>
    <property type="match status" value="1"/>
</dbReference>
<dbReference type="SUPFAM" id="SSF52172">
    <property type="entry name" value="CheY-like"/>
    <property type="match status" value="1"/>
</dbReference>
<evidence type="ECO:0000256" key="1">
    <source>
        <dbReference type="ARBA" id="ARBA00023125"/>
    </source>
</evidence>
<dbReference type="RefSeq" id="WP_014817781.1">
    <property type="nucleotide sequence ID" value="NC_018027.1"/>
</dbReference>
<organism evidence="5 6">
    <name type="scientific">Mycolicibacterium chubuense (strain NBB4)</name>
    <name type="common">Mycobacterium chubuense</name>
    <dbReference type="NCBI Taxonomy" id="710421"/>
    <lineage>
        <taxon>Bacteria</taxon>
        <taxon>Bacillati</taxon>
        <taxon>Actinomycetota</taxon>
        <taxon>Actinomycetes</taxon>
        <taxon>Mycobacteriales</taxon>
        <taxon>Mycobacteriaceae</taxon>
        <taxon>Mycolicibacterium</taxon>
    </lineage>
</organism>
<dbReference type="Gene3D" id="3.40.50.2300">
    <property type="match status" value="1"/>
</dbReference>
<dbReference type="CDD" id="cd06170">
    <property type="entry name" value="LuxR_C_like"/>
    <property type="match status" value="1"/>
</dbReference>
<dbReference type="GO" id="GO:0000160">
    <property type="term" value="P:phosphorelay signal transduction system"/>
    <property type="evidence" value="ECO:0007669"/>
    <property type="project" value="InterPro"/>
</dbReference>
<dbReference type="EMBL" id="CP003053">
    <property type="protein sequence ID" value="AFM19313.1"/>
    <property type="molecule type" value="Genomic_DNA"/>
</dbReference>
<dbReference type="AlphaFoldDB" id="I4BPV6"/>
<dbReference type="GO" id="GO:0003677">
    <property type="term" value="F:DNA binding"/>
    <property type="evidence" value="ECO:0007669"/>
    <property type="project" value="UniProtKB-KW"/>
</dbReference>
<dbReference type="PROSITE" id="PS50110">
    <property type="entry name" value="RESPONSE_REGULATORY"/>
    <property type="match status" value="1"/>
</dbReference>
<dbReference type="eggNOG" id="COG2197">
    <property type="taxonomic scope" value="Bacteria"/>
</dbReference>
<dbReference type="InterPro" id="IPR000792">
    <property type="entry name" value="Tscrpt_reg_LuxR_C"/>
</dbReference>
<feature type="domain" description="Response regulatory" evidence="4">
    <location>
        <begin position="1"/>
        <end position="113"/>
    </location>
</feature>
<sequence>MLLDDCAVHREALAVLLRQRGVGQIREAWDLPSYVSVLAKTSPSVILLSMDSEITEQLLRVVATMRSDIPVIAVMTSELDEAGIVACAEAGIAGYHMRNEPTSVLLSLIGEVIAGGVRLPPRVSAILLRRLTTVAARRQTVPCDMALTSRELEILRMLEEGRSNQDIADELGIALHTVKNHVHNLFSKLGVRCRAEAATLAKALRMERYGKSRMRARLV</sequence>
<accession>I4BPV6</accession>
<proteinExistence type="predicted"/>
<dbReference type="PANTHER" id="PTHR45566">
    <property type="entry name" value="HTH-TYPE TRANSCRIPTIONAL REGULATOR YHJB-RELATED"/>
    <property type="match status" value="1"/>
</dbReference>
<evidence type="ECO:0000259" key="4">
    <source>
        <dbReference type="PROSITE" id="PS50110"/>
    </source>
</evidence>
<dbReference type="GO" id="GO:0006355">
    <property type="term" value="P:regulation of DNA-templated transcription"/>
    <property type="evidence" value="ECO:0007669"/>
    <property type="project" value="InterPro"/>
</dbReference>
<dbReference type="OrthoDB" id="4727384at2"/>
<dbReference type="InterPro" id="IPR001789">
    <property type="entry name" value="Sig_transdc_resp-reg_receiver"/>
</dbReference>
<evidence type="ECO:0000313" key="6">
    <source>
        <dbReference type="Proteomes" id="UP000006057"/>
    </source>
</evidence>
<reference evidence="5 6" key="1">
    <citation type="submission" date="2012-06" db="EMBL/GenBank/DDBJ databases">
        <title>Complete sequence of chromosome of Mycobacterium chubuense NBB4.</title>
        <authorList>
            <consortium name="US DOE Joint Genome Institute"/>
            <person name="Lucas S."/>
            <person name="Han J."/>
            <person name="Lapidus A."/>
            <person name="Cheng J.-F."/>
            <person name="Goodwin L."/>
            <person name="Pitluck S."/>
            <person name="Peters L."/>
            <person name="Mikhailova N."/>
            <person name="Teshima H."/>
            <person name="Detter J.C."/>
            <person name="Han C."/>
            <person name="Tapia R."/>
            <person name="Land M."/>
            <person name="Hauser L."/>
            <person name="Kyrpides N."/>
            <person name="Ivanova N."/>
            <person name="Pagani I."/>
            <person name="Mattes T."/>
            <person name="Holmes A."/>
            <person name="Rutledge P."/>
            <person name="Paulsen I."/>
            <person name="Coleman N."/>
            <person name="Woyke T."/>
        </authorList>
    </citation>
    <scope>NUCLEOTIDE SEQUENCE [LARGE SCALE GENOMIC DNA]</scope>
    <source>
        <strain evidence="5 6">NBB4</strain>
    </source>
</reference>
<keyword evidence="6" id="KW-1185">Reference proteome</keyword>
<dbReference type="InterPro" id="IPR016032">
    <property type="entry name" value="Sig_transdc_resp-reg_C-effctor"/>
</dbReference>
<protein>
    <submittedName>
        <fullName evidence="5">Response regulator containing a CheY-like receiver domain and an HTH DNA-binding domain</fullName>
    </submittedName>
</protein>
<dbReference type="InterPro" id="IPR036388">
    <property type="entry name" value="WH-like_DNA-bd_sf"/>
</dbReference>
<dbReference type="STRING" id="710421.Mycch_4611"/>
<name>I4BPV6_MYCCN</name>
<dbReference type="SMART" id="SM00421">
    <property type="entry name" value="HTH_LUXR"/>
    <property type="match status" value="1"/>
</dbReference>
<gene>
    <name evidence="5" type="ordered locus">Mycch_4611</name>
</gene>
<dbReference type="PROSITE" id="PS00622">
    <property type="entry name" value="HTH_LUXR_1"/>
    <property type="match status" value="1"/>
</dbReference>
<dbReference type="PRINTS" id="PR00038">
    <property type="entry name" value="HTHLUXR"/>
</dbReference>
<dbReference type="PANTHER" id="PTHR45566:SF1">
    <property type="entry name" value="HTH-TYPE TRANSCRIPTIONAL REGULATOR YHJB-RELATED"/>
    <property type="match status" value="1"/>
</dbReference>
<dbReference type="SUPFAM" id="SSF46894">
    <property type="entry name" value="C-terminal effector domain of the bipartite response regulators"/>
    <property type="match status" value="1"/>
</dbReference>
<evidence type="ECO:0000256" key="2">
    <source>
        <dbReference type="PROSITE-ProRule" id="PRU00169"/>
    </source>
</evidence>
<evidence type="ECO:0000259" key="3">
    <source>
        <dbReference type="PROSITE" id="PS50043"/>
    </source>
</evidence>
<dbReference type="Gene3D" id="1.10.10.10">
    <property type="entry name" value="Winged helix-like DNA-binding domain superfamily/Winged helix DNA-binding domain"/>
    <property type="match status" value="1"/>
</dbReference>
<dbReference type="PROSITE" id="PS50043">
    <property type="entry name" value="HTH_LUXR_2"/>
    <property type="match status" value="1"/>
</dbReference>
<dbReference type="KEGG" id="mcb:Mycch_4611"/>
<dbReference type="InterPro" id="IPR051015">
    <property type="entry name" value="EvgA-like"/>
</dbReference>
<evidence type="ECO:0000313" key="5">
    <source>
        <dbReference type="EMBL" id="AFM19313.1"/>
    </source>
</evidence>
<comment type="caution">
    <text evidence="2">Lacks conserved residue(s) required for the propagation of feature annotation.</text>
</comment>
<dbReference type="InterPro" id="IPR011006">
    <property type="entry name" value="CheY-like_superfamily"/>
</dbReference>
<dbReference type="PATRIC" id="fig|710421.3.peg.4599"/>
<feature type="domain" description="HTH luxR-type" evidence="3">
    <location>
        <begin position="140"/>
        <end position="205"/>
    </location>
</feature>